<keyword evidence="4" id="KW-0029">Amino-acid transport</keyword>
<feature type="transmembrane region" description="Helical" evidence="8">
    <location>
        <begin position="248"/>
        <end position="270"/>
    </location>
</feature>
<dbReference type="PROSITE" id="PS00218">
    <property type="entry name" value="AMINO_ACID_PERMEASE_1"/>
    <property type="match status" value="1"/>
</dbReference>
<feature type="domain" description="Amino acid permease/ SLC12A" evidence="9">
    <location>
        <begin position="65"/>
        <end position="514"/>
    </location>
</feature>
<comment type="caution">
    <text evidence="10">The sequence shown here is derived from an EMBL/GenBank/DDBJ whole genome shotgun (WGS) entry which is preliminary data.</text>
</comment>
<protein>
    <submittedName>
        <fullName evidence="10">General amino acid permease</fullName>
    </submittedName>
</protein>
<feature type="transmembrane region" description="Helical" evidence="8">
    <location>
        <begin position="205"/>
        <end position="228"/>
    </location>
</feature>
<feature type="transmembrane region" description="Helical" evidence="8">
    <location>
        <begin position="343"/>
        <end position="368"/>
    </location>
</feature>
<sequence>MFRHTKKGIDKVPGERHQDDSPVDNYYDDEAGNLRFNAYESRHDVSDSSLMDPDSGVKRGLKNRHLSMMALAGIIGPGLLVGAGGALNNGGPASLLIGFGVIGIIAFSIMQSLGEVTTLFPGGGSFVSLAERMVDKSFSVAVGWNYFIIWATVLANEYNVICSILTYWAPRVPLWGFFLILWFVFTGFQLLGVEAFGEAEFWLALFKLLGLTAYFVFSIVYAAGGLIGQQESLGFQYWDDPGAFNGKGFRGVATVFVFCSTFYAGVESVAVAATETRNPGVAVPQAIRQVFWRIIFVYMGSALFFGITCPANAEGLVNGGAKALQSPMTIAIQNAGWQGGVHLINAFILVTCLSAINSSIYIGSRTILYMAQSGKAPRFIGWTNKRGVPVWAIVITNAFGSISMMNVSTGASKAYGYIVNLSGVSTFLVWGSISFIHIRFRRAWAAQDRNMSEIPFQSMFYPHIAYFGLAANVFLALVQGWTTLSPFDAGAFVDAYILLPLFGLIYLVCKAYWRGEDRLKRSWEIDLDSGRRIDLDGKGMVPEDEPLAGTKKVPIWKKLLNSL</sequence>
<evidence type="ECO:0000256" key="6">
    <source>
        <dbReference type="ARBA" id="ARBA00023136"/>
    </source>
</evidence>
<evidence type="ECO:0000259" key="9">
    <source>
        <dbReference type="Pfam" id="PF00324"/>
    </source>
</evidence>
<keyword evidence="6 8" id="KW-0472">Membrane</keyword>
<evidence type="ECO:0000256" key="4">
    <source>
        <dbReference type="ARBA" id="ARBA00022970"/>
    </source>
</evidence>
<dbReference type="GO" id="GO:0016020">
    <property type="term" value="C:membrane"/>
    <property type="evidence" value="ECO:0007669"/>
    <property type="project" value="UniProtKB-SubCell"/>
</dbReference>
<keyword evidence="3 8" id="KW-0812">Transmembrane</keyword>
<proteinExistence type="predicted"/>
<feature type="transmembrane region" description="Helical" evidence="8">
    <location>
        <begin position="414"/>
        <end position="438"/>
    </location>
</feature>
<evidence type="ECO:0000256" key="2">
    <source>
        <dbReference type="ARBA" id="ARBA00022448"/>
    </source>
</evidence>
<dbReference type="EMBL" id="JASWJB010000028">
    <property type="protein sequence ID" value="KAK2609072.1"/>
    <property type="molecule type" value="Genomic_DNA"/>
</dbReference>
<evidence type="ECO:0000256" key="5">
    <source>
        <dbReference type="ARBA" id="ARBA00022989"/>
    </source>
</evidence>
<evidence type="ECO:0000256" key="8">
    <source>
        <dbReference type="SAM" id="Phobius"/>
    </source>
</evidence>
<dbReference type="InterPro" id="IPR050524">
    <property type="entry name" value="APC_YAT"/>
</dbReference>
<dbReference type="AlphaFoldDB" id="A0AAJ0CZD3"/>
<feature type="transmembrane region" description="Helical" evidence="8">
    <location>
        <begin position="388"/>
        <end position="408"/>
    </location>
</feature>
<gene>
    <name evidence="10" type="primary">AGP3</name>
    <name evidence="10" type="ORF">QQS21_002442</name>
</gene>
<dbReference type="Pfam" id="PF00324">
    <property type="entry name" value="AA_permease"/>
    <property type="match status" value="1"/>
</dbReference>
<dbReference type="FunFam" id="1.20.1740.10:FF:000001">
    <property type="entry name" value="Amino acid permease"/>
    <property type="match status" value="1"/>
</dbReference>
<dbReference type="PANTHER" id="PTHR43341">
    <property type="entry name" value="AMINO ACID PERMEASE"/>
    <property type="match status" value="1"/>
</dbReference>
<feature type="transmembrane region" description="Helical" evidence="8">
    <location>
        <begin position="493"/>
        <end position="513"/>
    </location>
</feature>
<reference evidence="10" key="1">
    <citation type="submission" date="2023-06" db="EMBL/GenBank/DDBJ databases">
        <title>Conoideocrella luteorostrata (Hypocreales: Clavicipitaceae), a potential biocontrol fungus for elongate hemlock scale in United States Christmas tree production areas.</title>
        <authorList>
            <person name="Barrett H."/>
            <person name="Lovett B."/>
            <person name="Macias A.M."/>
            <person name="Stajich J.E."/>
            <person name="Kasson M.T."/>
        </authorList>
    </citation>
    <scope>NUCLEOTIDE SEQUENCE</scope>
    <source>
        <strain evidence="10">ARSEF 14590</strain>
    </source>
</reference>
<name>A0AAJ0CZD3_9HYPO</name>
<organism evidence="10 11">
    <name type="scientific">Conoideocrella luteorostrata</name>
    <dbReference type="NCBI Taxonomy" id="1105319"/>
    <lineage>
        <taxon>Eukaryota</taxon>
        <taxon>Fungi</taxon>
        <taxon>Dikarya</taxon>
        <taxon>Ascomycota</taxon>
        <taxon>Pezizomycotina</taxon>
        <taxon>Sordariomycetes</taxon>
        <taxon>Hypocreomycetidae</taxon>
        <taxon>Hypocreales</taxon>
        <taxon>Clavicipitaceae</taxon>
        <taxon>Conoideocrella</taxon>
    </lineage>
</organism>
<evidence type="ECO:0000256" key="3">
    <source>
        <dbReference type="ARBA" id="ARBA00022692"/>
    </source>
</evidence>
<keyword evidence="2" id="KW-0813">Transport</keyword>
<dbReference type="Proteomes" id="UP001251528">
    <property type="component" value="Unassembled WGS sequence"/>
</dbReference>
<dbReference type="GO" id="GO:0015171">
    <property type="term" value="F:amino acid transmembrane transporter activity"/>
    <property type="evidence" value="ECO:0007669"/>
    <property type="project" value="TreeGrafter"/>
</dbReference>
<dbReference type="Gene3D" id="1.20.1740.10">
    <property type="entry name" value="Amino acid/polyamine transporter I"/>
    <property type="match status" value="1"/>
</dbReference>
<keyword evidence="11" id="KW-1185">Reference proteome</keyword>
<evidence type="ECO:0000256" key="1">
    <source>
        <dbReference type="ARBA" id="ARBA00004141"/>
    </source>
</evidence>
<dbReference type="PANTHER" id="PTHR43341:SF26">
    <property type="entry name" value="GENERAL AMINO ACID PERMEASE AGP3"/>
    <property type="match status" value="1"/>
</dbReference>
<dbReference type="InterPro" id="IPR004840">
    <property type="entry name" value="Amino_acid_permease_CS"/>
</dbReference>
<accession>A0AAJ0CZD3</accession>
<feature type="compositionally biased region" description="Basic and acidic residues" evidence="7">
    <location>
        <begin position="7"/>
        <end position="20"/>
    </location>
</feature>
<feature type="transmembrane region" description="Helical" evidence="8">
    <location>
        <begin position="174"/>
        <end position="193"/>
    </location>
</feature>
<feature type="transmembrane region" description="Helical" evidence="8">
    <location>
        <begin position="93"/>
        <end position="110"/>
    </location>
</feature>
<feature type="transmembrane region" description="Helical" evidence="8">
    <location>
        <begin position="290"/>
        <end position="308"/>
    </location>
</feature>
<dbReference type="InterPro" id="IPR004841">
    <property type="entry name" value="AA-permease/SLC12A_dom"/>
</dbReference>
<feature type="transmembrane region" description="Helical" evidence="8">
    <location>
        <begin position="459"/>
        <end position="481"/>
    </location>
</feature>
<keyword evidence="5 8" id="KW-1133">Transmembrane helix</keyword>
<feature type="transmembrane region" description="Helical" evidence="8">
    <location>
        <begin position="68"/>
        <end position="87"/>
    </location>
</feature>
<feature type="region of interest" description="Disordered" evidence="7">
    <location>
        <begin position="1"/>
        <end position="25"/>
    </location>
</feature>
<comment type="subcellular location">
    <subcellularLocation>
        <location evidence="1">Membrane</location>
        <topology evidence="1">Multi-pass membrane protein</topology>
    </subcellularLocation>
</comment>
<dbReference type="PIRSF" id="PIRSF006060">
    <property type="entry name" value="AA_transporter"/>
    <property type="match status" value="1"/>
</dbReference>
<evidence type="ECO:0000313" key="11">
    <source>
        <dbReference type="Proteomes" id="UP001251528"/>
    </source>
</evidence>
<evidence type="ECO:0000313" key="10">
    <source>
        <dbReference type="EMBL" id="KAK2609072.1"/>
    </source>
</evidence>
<feature type="transmembrane region" description="Helical" evidence="8">
    <location>
        <begin position="146"/>
        <end position="168"/>
    </location>
</feature>
<evidence type="ECO:0000256" key="7">
    <source>
        <dbReference type="SAM" id="MobiDB-lite"/>
    </source>
</evidence>